<evidence type="ECO:0000313" key="8">
    <source>
        <dbReference type="Proteomes" id="UP001298753"/>
    </source>
</evidence>
<dbReference type="GeneID" id="98661458"/>
<evidence type="ECO:0000313" key="7">
    <source>
        <dbReference type="EMBL" id="MCC2176076.1"/>
    </source>
</evidence>
<dbReference type="Proteomes" id="UP001298753">
    <property type="component" value="Unassembled WGS sequence"/>
</dbReference>
<dbReference type="Pfam" id="PF06803">
    <property type="entry name" value="DUF1232"/>
    <property type="match status" value="1"/>
</dbReference>
<proteinExistence type="predicted"/>
<comment type="subcellular location">
    <subcellularLocation>
        <location evidence="1">Endomembrane system</location>
        <topology evidence="1">Multi-pass membrane protein</topology>
    </subcellularLocation>
</comment>
<reference evidence="7 8" key="1">
    <citation type="submission" date="2021-10" db="EMBL/GenBank/DDBJ databases">
        <title>Anaerobic single-cell dispensing facilitates the cultivation of human gut bacteria.</title>
        <authorList>
            <person name="Afrizal A."/>
        </authorList>
    </citation>
    <scope>NUCLEOTIDE SEQUENCE [LARGE SCALE GENOMIC DNA]</scope>
    <source>
        <strain evidence="7 8">CLA-AA-H270</strain>
    </source>
</reference>
<evidence type="ECO:0000256" key="1">
    <source>
        <dbReference type="ARBA" id="ARBA00004127"/>
    </source>
</evidence>
<feature type="transmembrane region" description="Helical" evidence="5">
    <location>
        <begin position="40"/>
        <end position="61"/>
    </location>
</feature>
<evidence type="ECO:0000256" key="4">
    <source>
        <dbReference type="ARBA" id="ARBA00023136"/>
    </source>
</evidence>
<dbReference type="AlphaFoldDB" id="A0AAW4VZE9"/>
<keyword evidence="4 5" id="KW-0472">Membrane</keyword>
<feature type="domain" description="DUF1232" evidence="6">
    <location>
        <begin position="75"/>
        <end position="107"/>
    </location>
</feature>
<feature type="transmembrane region" description="Helical" evidence="5">
    <location>
        <begin position="68"/>
        <end position="85"/>
    </location>
</feature>
<evidence type="ECO:0000256" key="5">
    <source>
        <dbReference type="SAM" id="Phobius"/>
    </source>
</evidence>
<gene>
    <name evidence="7" type="ORF">LKD22_02830</name>
</gene>
<keyword evidence="2 5" id="KW-0812">Transmembrane</keyword>
<sequence length="126" mass="13967">MWYDFEAAFESKKSEAEEMLHDEDKLLEFISKVLEKLDTIPVVGSLLGDIPLLCMIVVDYVKGEYTEIPLASVIGIIAALIYFFSPVDLIPDCIPGIGLLDDAAVIGIAIKAVDNDLQAYREWKGM</sequence>
<comment type="caution">
    <text evidence="7">The sequence shown here is derived from an EMBL/GenBank/DDBJ whole genome shotgun (WGS) entry which is preliminary data.</text>
</comment>
<keyword evidence="8" id="KW-1185">Reference proteome</keyword>
<accession>A0AAW4VZE9</accession>
<name>A0AAW4VZE9_9FIRM</name>
<evidence type="ECO:0000256" key="3">
    <source>
        <dbReference type="ARBA" id="ARBA00022989"/>
    </source>
</evidence>
<dbReference type="InterPro" id="IPR010652">
    <property type="entry name" value="DUF1232"/>
</dbReference>
<organism evidence="7 8">
    <name type="scientific">Agathobaculum butyriciproducens</name>
    <dbReference type="NCBI Taxonomy" id="1628085"/>
    <lineage>
        <taxon>Bacteria</taxon>
        <taxon>Bacillati</taxon>
        <taxon>Bacillota</taxon>
        <taxon>Clostridia</taxon>
        <taxon>Eubacteriales</taxon>
        <taxon>Butyricicoccaceae</taxon>
        <taxon>Agathobaculum</taxon>
    </lineage>
</organism>
<keyword evidence="3 5" id="KW-1133">Transmembrane helix</keyword>
<protein>
    <submittedName>
        <fullName evidence="7">DUF1232 domain-containing protein</fullName>
    </submittedName>
</protein>
<dbReference type="EMBL" id="JAJEPX010000004">
    <property type="protein sequence ID" value="MCC2176076.1"/>
    <property type="molecule type" value="Genomic_DNA"/>
</dbReference>
<evidence type="ECO:0000259" key="6">
    <source>
        <dbReference type="Pfam" id="PF06803"/>
    </source>
</evidence>
<evidence type="ECO:0000256" key="2">
    <source>
        <dbReference type="ARBA" id="ARBA00022692"/>
    </source>
</evidence>
<dbReference type="RefSeq" id="WP_227600186.1">
    <property type="nucleotide sequence ID" value="NZ_JAJEPX010000004.1"/>
</dbReference>
<dbReference type="GO" id="GO:0012505">
    <property type="term" value="C:endomembrane system"/>
    <property type="evidence" value="ECO:0007669"/>
    <property type="project" value="UniProtKB-SubCell"/>
</dbReference>